<evidence type="ECO:0000256" key="1">
    <source>
        <dbReference type="ARBA" id="ARBA00022543"/>
    </source>
</evidence>
<gene>
    <name evidence="8" type="ORF">GIB67_033016</name>
</gene>
<dbReference type="Pfam" id="PF13426">
    <property type="entry name" value="PAS_9"/>
    <property type="match status" value="2"/>
</dbReference>
<dbReference type="Proteomes" id="UP000541444">
    <property type="component" value="Unassembled WGS sequence"/>
</dbReference>
<keyword evidence="1" id="KW-0600">Photoreceptor protein</keyword>
<proteinExistence type="predicted"/>
<sequence length="301" mass="34038">MGSQLGLINQSFIREALDELPNNFTITDPYVSGHPIVFASKGFLKMCGYDENDVIGRNGRIFQGPLTDRKSVMEIREAIREERSVQVNLLNYRKDGTQFWMLFHLSPVFSKVNGRVTHFVSVQVPIPRRKKGSLCNHVSKLQEMVLGSCRREVCGDTYVESSCIRTFDSFVSLDNRGLEPEESCEASDLERRQALTAINLILSLLTHYSEPFGRVACGKRCCSAEMGRLDSSLSISLGRIKQSFVLTDPHLHDMPIVYASDAFLHLTGYTKHEVLGCNWRFLNGPDTDVIAVNKVDLYHWL</sequence>
<dbReference type="SUPFAM" id="SSF55785">
    <property type="entry name" value="PYP-like sensor domain (PAS domain)"/>
    <property type="match status" value="2"/>
</dbReference>
<dbReference type="PANTHER" id="PTHR47429">
    <property type="entry name" value="PROTEIN TWIN LOV 1"/>
    <property type="match status" value="1"/>
</dbReference>
<dbReference type="NCBIfam" id="TIGR00229">
    <property type="entry name" value="sensory_box"/>
    <property type="match status" value="1"/>
</dbReference>
<evidence type="ECO:0000256" key="5">
    <source>
        <dbReference type="ARBA" id="ARBA00022991"/>
    </source>
</evidence>
<keyword evidence="9" id="KW-1185">Reference proteome</keyword>
<evidence type="ECO:0000259" key="7">
    <source>
        <dbReference type="PROSITE" id="PS50112"/>
    </source>
</evidence>
<reference evidence="8 9" key="1">
    <citation type="journal article" date="2020" name="IScience">
        <title>Genome Sequencing of the Endangered Kingdonia uniflora (Circaeasteraceae, Ranunculales) Reveals Potential Mechanisms of Evolutionary Specialization.</title>
        <authorList>
            <person name="Sun Y."/>
            <person name="Deng T."/>
            <person name="Zhang A."/>
            <person name="Moore M.J."/>
            <person name="Landis J.B."/>
            <person name="Lin N."/>
            <person name="Zhang H."/>
            <person name="Zhang X."/>
            <person name="Huang J."/>
            <person name="Zhang X."/>
            <person name="Sun H."/>
            <person name="Wang H."/>
        </authorList>
    </citation>
    <scope>NUCLEOTIDE SEQUENCE [LARGE SCALE GENOMIC DNA]</scope>
    <source>
        <strain evidence="8">TB1705</strain>
        <tissue evidence="8">Leaf</tissue>
    </source>
</reference>
<dbReference type="AlphaFoldDB" id="A0A7J7MYT6"/>
<dbReference type="Gene3D" id="3.30.450.20">
    <property type="entry name" value="PAS domain"/>
    <property type="match status" value="2"/>
</dbReference>
<dbReference type="InterPro" id="IPR000014">
    <property type="entry name" value="PAS"/>
</dbReference>
<dbReference type="GO" id="GO:0005634">
    <property type="term" value="C:nucleus"/>
    <property type="evidence" value="ECO:0007669"/>
    <property type="project" value="TreeGrafter"/>
</dbReference>
<keyword evidence="2" id="KW-0716">Sensory transduction</keyword>
<feature type="domain" description="PAS" evidence="7">
    <location>
        <begin position="9"/>
        <end position="58"/>
    </location>
</feature>
<dbReference type="PANTHER" id="PTHR47429:SF2">
    <property type="entry name" value="PROTEIN TWIN LOV 1"/>
    <property type="match status" value="1"/>
</dbReference>
<dbReference type="CDD" id="cd00130">
    <property type="entry name" value="PAS"/>
    <property type="match status" value="2"/>
</dbReference>
<evidence type="ECO:0000256" key="2">
    <source>
        <dbReference type="ARBA" id="ARBA00022606"/>
    </source>
</evidence>
<keyword evidence="4" id="KW-0288">FMN</keyword>
<name>A0A7J7MYT6_9MAGN</name>
<keyword evidence="5" id="KW-0157">Chromophore</keyword>
<comment type="caution">
    <text evidence="8">The sequence shown here is derived from an EMBL/GenBank/DDBJ whole genome shotgun (WGS) entry which is preliminary data.</text>
</comment>
<dbReference type="InterPro" id="IPR035965">
    <property type="entry name" value="PAS-like_dom_sf"/>
</dbReference>
<dbReference type="SMART" id="SM00086">
    <property type="entry name" value="PAC"/>
    <property type="match status" value="1"/>
</dbReference>
<feature type="domain" description="PAS" evidence="7">
    <location>
        <begin position="256"/>
        <end position="276"/>
    </location>
</feature>
<accession>A0A7J7MYT6</accession>
<dbReference type="FunFam" id="3.30.450.20:FF:000153">
    <property type="entry name" value="Protein TWIN LOV 1 isoform D"/>
    <property type="match status" value="1"/>
</dbReference>
<dbReference type="InterPro" id="IPR001610">
    <property type="entry name" value="PAC"/>
</dbReference>
<protein>
    <recommendedName>
        <fullName evidence="7">PAS domain-containing protein</fullName>
    </recommendedName>
</protein>
<keyword evidence="6" id="KW-0675">Receptor</keyword>
<keyword evidence="3" id="KW-0285">Flavoprotein</keyword>
<evidence type="ECO:0000256" key="3">
    <source>
        <dbReference type="ARBA" id="ARBA00022630"/>
    </source>
</evidence>
<dbReference type="OrthoDB" id="447251at2759"/>
<evidence type="ECO:0000313" key="9">
    <source>
        <dbReference type="Proteomes" id="UP000541444"/>
    </source>
</evidence>
<dbReference type="PROSITE" id="PS50112">
    <property type="entry name" value="PAS"/>
    <property type="match status" value="2"/>
</dbReference>
<evidence type="ECO:0000256" key="4">
    <source>
        <dbReference type="ARBA" id="ARBA00022643"/>
    </source>
</evidence>
<evidence type="ECO:0000256" key="6">
    <source>
        <dbReference type="ARBA" id="ARBA00023170"/>
    </source>
</evidence>
<evidence type="ECO:0000313" key="8">
    <source>
        <dbReference type="EMBL" id="KAF6159932.1"/>
    </source>
</evidence>
<dbReference type="GO" id="GO:0009881">
    <property type="term" value="F:photoreceptor activity"/>
    <property type="evidence" value="ECO:0007669"/>
    <property type="project" value="UniProtKB-KW"/>
</dbReference>
<organism evidence="8 9">
    <name type="scientific">Kingdonia uniflora</name>
    <dbReference type="NCBI Taxonomy" id="39325"/>
    <lineage>
        <taxon>Eukaryota</taxon>
        <taxon>Viridiplantae</taxon>
        <taxon>Streptophyta</taxon>
        <taxon>Embryophyta</taxon>
        <taxon>Tracheophyta</taxon>
        <taxon>Spermatophyta</taxon>
        <taxon>Magnoliopsida</taxon>
        <taxon>Ranunculales</taxon>
        <taxon>Circaeasteraceae</taxon>
        <taxon>Kingdonia</taxon>
    </lineage>
</organism>
<dbReference type="GO" id="GO:0009637">
    <property type="term" value="P:response to blue light"/>
    <property type="evidence" value="ECO:0007669"/>
    <property type="project" value="UniProtKB-ARBA"/>
</dbReference>
<dbReference type="EMBL" id="JACGCM010001183">
    <property type="protein sequence ID" value="KAF6159932.1"/>
    <property type="molecule type" value="Genomic_DNA"/>
</dbReference>